<evidence type="ECO:0000256" key="7">
    <source>
        <dbReference type="ARBA" id="ARBA00022741"/>
    </source>
</evidence>
<evidence type="ECO:0000256" key="9">
    <source>
        <dbReference type="ARBA" id="ARBA00022840"/>
    </source>
</evidence>
<dbReference type="Pfam" id="PF07714">
    <property type="entry name" value="PK_Tyr_Ser-Thr"/>
    <property type="match status" value="2"/>
</dbReference>
<comment type="subcellular location">
    <subcellularLocation>
        <location evidence="1">Membrane</location>
        <topology evidence="1">Single-pass membrane protein</topology>
    </subcellularLocation>
</comment>
<keyword evidence="20" id="KW-1267">Proteomics identification</keyword>
<dbReference type="PANTHER" id="PTHR47984">
    <property type="entry name" value="OS01G0323000 PROTEIN"/>
    <property type="match status" value="1"/>
</dbReference>
<dbReference type="FunFam" id="3.30.200.20:FF:000083">
    <property type="entry name" value="Putative receptor-like protein kinase"/>
    <property type="match status" value="1"/>
</dbReference>
<dbReference type="InterPro" id="IPR052232">
    <property type="entry name" value="RLK_Ser/Thr-Kinase"/>
</dbReference>
<dbReference type="InterPro" id="IPR017441">
    <property type="entry name" value="Protein_kinase_ATP_BS"/>
</dbReference>
<comment type="catalytic activity">
    <reaction evidence="13">
        <text>L-seryl-[protein] + ATP = O-phospho-L-seryl-[protein] + ADP + H(+)</text>
        <dbReference type="Rhea" id="RHEA:17989"/>
        <dbReference type="Rhea" id="RHEA-COMP:9863"/>
        <dbReference type="Rhea" id="RHEA-COMP:11604"/>
        <dbReference type="ChEBI" id="CHEBI:15378"/>
        <dbReference type="ChEBI" id="CHEBI:29999"/>
        <dbReference type="ChEBI" id="CHEBI:30616"/>
        <dbReference type="ChEBI" id="CHEBI:83421"/>
        <dbReference type="ChEBI" id="CHEBI:456216"/>
        <dbReference type="EC" id="2.7.11.1"/>
    </reaction>
</comment>
<evidence type="ECO:0000313" key="19">
    <source>
        <dbReference type="Proteomes" id="UP000007305"/>
    </source>
</evidence>
<evidence type="ECO:0000259" key="17">
    <source>
        <dbReference type="PROSITE" id="PS50011"/>
    </source>
</evidence>
<dbReference type="EC" id="2.7.11.1" evidence="2"/>
<dbReference type="InterPro" id="IPR001245">
    <property type="entry name" value="Ser-Thr/Tyr_kinase_cat_dom"/>
</dbReference>
<gene>
    <name evidence="18" type="primary">LOC100191852</name>
</gene>
<feature type="binding site" evidence="14">
    <location>
        <position position="220"/>
    </location>
    <ligand>
        <name>ATP</name>
        <dbReference type="ChEBI" id="CHEBI:30616"/>
    </ligand>
</feature>
<feature type="compositionally biased region" description="Basic and acidic residues" evidence="15">
    <location>
        <begin position="429"/>
        <end position="448"/>
    </location>
</feature>
<evidence type="ECO:0000256" key="6">
    <source>
        <dbReference type="ARBA" id="ARBA00022692"/>
    </source>
</evidence>
<name>A0A804N311_MAIZE</name>
<feature type="region of interest" description="Disordered" evidence="15">
    <location>
        <begin position="391"/>
        <end position="457"/>
    </location>
</feature>
<evidence type="ECO:0000256" key="10">
    <source>
        <dbReference type="ARBA" id="ARBA00022989"/>
    </source>
</evidence>
<evidence type="ECO:0000256" key="12">
    <source>
        <dbReference type="ARBA" id="ARBA00047899"/>
    </source>
</evidence>
<evidence type="ECO:0000256" key="14">
    <source>
        <dbReference type="PROSITE-ProRule" id="PRU10141"/>
    </source>
</evidence>
<evidence type="ECO:0000256" key="11">
    <source>
        <dbReference type="ARBA" id="ARBA00023136"/>
    </source>
</evidence>
<dbReference type="GO" id="GO:0016020">
    <property type="term" value="C:membrane"/>
    <property type="evidence" value="ECO:0007669"/>
    <property type="project" value="UniProtKB-SubCell"/>
</dbReference>
<dbReference type="Proteomes" id="UP000007305">
    <property type="component" value="Chromosome 3"/>
</dbReference>
<evidence type="ECO:0000256" key="15">
    <source>
        <dbReference type="SAM" id="MobiDB-lite"/>
    </source>
</evidence>
<dbReference type="PANTHER" id="PTHR47984:SF14">
    <property type="entry name" value="OS01G0323000 PROTEIN"/>
    <property type="match status" value="1"/>
</dbReference>
<evidence type="ECO:0000256" key="2">
    <source>
        <dbReference type="ARBA" id="ARBA00012513"/>
    </source>
</evidence>
<evidence type="ECO:0000256" key="3">
    <source>
        <dbReference type="ARBA" id="ARBA00022527"/>
    </source>
</evidence>
<dbReference type="GO" id="GO:0004674">
    <property type="term" value="F:protein serine/threonine kinase activity"/>
    <property type="evidence" value="ECO:0007669"/>
    <property type="project" value="UniProtKB-KW"/>
</dbReference>
<dbReference type="FunFam" id="1.10.510.10:FF:000035">
    <property type="entry name" value="Putative receptor-like serine/threonine-protein kinase"/>
    <property type="match status" value="1"/>
</dbReference>
<dbReference type="Gramene" id="Zm00001eb130820_T002">
    <property type="protein sequence ID" value="Zm00001eb130820_P002"/>
    <property type="gene ID" value="Zm00001eb130820"/>
</dbReference>
<evidence type="ECO:0000256" key="4">
    <source>
        <dbReference type="ARBA" id="ARBA00022553"/>
    </source>
</evidence>
<keyword evidence="7 14" id="KW-0547">Nucleotide-binding</keyword>
<evidence type="ECO:0000256" key="1">
    <source>
        <dbReference type="ARBA" id="ARBA00004167"/>
    </source>
</evidence>
<dbReference type="Gene3D" id="1.10.510.10">
    <property type="entry name" value="Transferase(Phosphotransferase) domain 1"/>
    <property type="match status" value="1"/>
</dbReference>
<dbReference type="PROSITE" id="PS50011">
    <property type="entry name" value="PROTEIN_KINASE_DOM"/>
    <property type="match status" value="1"/>
</dbReference>
<keyword evidence="11 16" id="KW-0472">Membrane</keyword>
<feature type="domain" description="Protein kinase" evidence="17">
    <location>
        <begin position="191"/>
        <end position="457"/>
    </location>
</feature>
<dbReference type="InterPro" id="IPR011009">
    <property type="entry name" value="Kinase-like_dom_sf"/>
</dbReference>
<reference evidence="19" key="1">
    <citation type="submission" date="2015-12" db="EMBL/GenBank/DDBJ databases">
        <title>Update maize B73 reference genome by single molecule sequencing technologies.</title>
        <authorList>
            <consortium name="Maize Genome Sequencing Project"/>
            <person name="Ware D."/>
        </authorList>
    </citation>
    <scope>NUCLEOTIDE SEQUENCE [LARGE SCALE GENOMIC DNA]</scope>
    <source>
        <strain evidence="19">cv. B73</strain>
    </source>
</reference>
<dbReference type="InterPro" id="IPR000719">
    <property type="entry name" value="Prot_kinase_dom"/>
</dbReference>
<evidence type="ECO:0000313" key="18">
    <source>
        <dbReference type="EnsemblPlants" id="Zm00001eb130820_P002"/>
    </source>
</evidence>
<feature type="transmembrane region" description="Helical" evidence="16">
    <location>
        <begin position="25"/>
        <end position="49"/>
    </location>
</feature>
<accession>A0A804N311</accession>
<dbReference type="SUPFAM" id="SSF56112">
    <property type="entry name" value="Protein kinase-like (PK-like)"/>
    <property type="match status" value="1"/>
</dbReference>
<evidence type="ECO:0000256" key="16">
    <source>
        <dbReference type="SAM" id="Phobius"/>
    </source>
</evidence>
<dbReference type="OrthoDB" id="4062651at2759"/>
<keyword evidence="5" id="KW-0808">Transferase</keyword>
<evidence type="ECO:0000256" key="13">
    <source>
        <dbReference type="ARBA" id="ARBA00048679"/>
    </source>
</evidence>
<dbReference type="Gene3D" id="3.30.200.20">
    <property type="entry name" value="Phosphorylase Kinase, domain 1"/>
    <property type="match status" value="1"/>
</dbReference>
<sequence>MSSPMPSPTLKDHLSTPTGPLHLKVWEVICIALGAFMVLVLFATVWLTLRSKKRVRRRASANIPITQIPAISKEIKEVRVEQVPASDFVAHDGVLLTFQDKTSDRDSDKVMAHLGVSKSKRGDESHSGSFRYMDKDAGFQSAEEGGSGTFRQTSANAIVAPSPLVGLPEFSYLGWGHWFTLRDLELATNRFSKDNIIGEGGYGVVYRGQLINGSPVAVKKLLNNLGQAEKEFRVEVEAIGHVRHKNLVRLLGYCVEGTQRMLVYEYVNNGNLEQWLHGAMSQHGSLTWEARIKILLGTAKAYVAPEYANTGLLNEKSDIYSFGVVLLEAITGRDPVDYGRPPNEVNLVDWLKMMVASRRSEEVVDPTIETRPSTRALKRALLTALRCVDPDSEKRPKMGQVVRMLESDDPIPRGDRRSKHHRGGSTEMDSQKDNNSDTEKSDNADSKPSRTRASSSK</sequence>
<keyword evidence="3" id="KW-0723">Serine/threonine-protein kinase</keyword>
<organism evidence="18 19">
    <name type="scientific">Zea mays</name>
    <name type="common">Maize</name>
    <dbReference type="NCBI Taxonomy" id="4577"/>
    <lineage>
        <taxon>Eukaryota</taxon>
        <taxon>Viridiplantae</taxon>
        <taxon>Streptophyta</taxon>
        <taxon>Embryophyta</taxon>
        <taxon>Tracheophyta</taxon>
        <taxon>Spermatophyta</taxon>
        <taxon>Magnoliopsida</taxon>
        <taxon>Liliopsida</taxon>
        <taxon>Poales</taxon>
        <taxon>Poaceae</taxon>
        <taxon>PACMAD clade</taxon>
        <taxon>Panicoideae</taxon>
        <taxon>Andropogonodae</taxon>
        <taxon>Andropogoneae</taxon>
        <taxon>Tripsacinae</taxon>
        <taxon>Zea</taxon>
    </lineage>
</organism>
<keyword evidence="4" id="KW-0597">Phosphoprotein</keyword>
<reference evidence="18" key="2">
    <citation type="submission" date="2019-07" db="EMBL/GenBank/DDBJ databases">
        <authorList>
            <person name="Seetharam A."/>
            <person name="Woodhouse M."/>
            <person name="Cannon E."/>
        </authorList>
    </citation>
    <scope>NUCLEOTIDE SEQUENCE [LARGE SCALE GENOMIC DNA]</scope>
    <source>
        <strain evidence="18">cv. B73</strain>
    </source>
</reference>
<keyword evidence="19" id="KW-1185">Reference proteome</keyword>
<keyword evidence="6 16" id="KW-0812">Transmembrane</keyword>
<evidence type="ECO:0007829" key="20">
    <source>
        <dbReference type="PeptideAtlas" id="A0A804N311"/>
    </source>
</evidence>
<dbReference type="PROSITE" id="PS00107">
    <property type="entry name" value="PROTEIN_KINASE_ATP"/>
    <property type="match status" value="1"/>
</dbReference>
<protein>
    <recommendedName>
        <fullName evidence="2">non-specific serine/threonine protein kinase</fullName>
        <ecNumber evidence="2">2.7.11.1</ecNumber>
    </recommendedName>
</protein>
<dbReference type="GO" id="GO:0005524">
    <property type="term" value="F:ATP binding"/>
    <property type="evidence" value="ECO:0007669"/>
    <property type="project" value="UniProtKB-UniRule"/>
</dbReference>
<proteinExistence type="evidence at protein level"/>
<comment type="catalytic activity">
    <reaction evidence="12">
        <text>L-threonyl-[protein] + ATP = O-phospho-L-threonyl-[protein] + ADP + H(+)</text>
        <dbReference type="Rhea" id="RHEA:46608"/>
        <dbReference type="Rhea" id="RHEA-COMP:11060"/>
        <dbReference type="Rhea" id="RHEA-COMP:11605"/>
        <dbReference type="ChEBI" id="CHEBI:15378"/>
        <dbReference type="ChEBI" id="CHEBI:30013"/>
        <dbReference type="ChEBI" id="CHEBI:30616"/>
        <dbReference type="ChEBI" id="CHEBI:61977"/>
        <dbReference type="ChEBI" id="CHEBI:456216"/>
        <dbReference type="EC" id="2.7.11.1"/>
    </reaction>
</comment>
<dbReference type="EnsemblPlants" id="Zm00001eb130820_T002">
    <property type="protein sequence ID" value="Zm00001eb130820_P002"/>
    <property type="gene ID" value="Zm00001eb130820"/>
</dbReference>
<keyword evidence="8" id="KW-0418">Kinase</keyword>
<evidence type="ECO:0000256" key="5">
    <source>
        <dbReference type="ARBA" id="ARBA00022679"/>
    </source>
</evidence>
<dbReference type="AlphaFoldDB" id="A0A804N311"/>
<keyword evidence="9 14" id="KW-0067">ATP-binding</keyword>
<evidence type="ECO:0000256" key="8">
    <source>
        <dbReference type="ARBA" id="ARBA00022777"/>
    </source>
</evidence>
<reference evidence="18" key="3">
    <citation type="submission" date="2021-05" db="UniProtKB">
        <authorList>
            <consortium name="EnsemblPlants"/>
        </authorList>
    </citation>
    <scope>IDENTIFICATION</scope>
    <source>
        <strain evidence="18">cv. B73</strain>
    </source>
</reference>
<keyword evidence="10 16" id="KW-1133">Transmembrane helix</keyword>